<comment type="caution">
    <text evidence="2">The sequence shown here is derived from an EMBL/GenBank/DDBJ whole genome shotgun (WGS) entry which is preliminary data.</text>
</comment>
<protein>
    <recommendedName>
        <fullName evidence="4">MetS family NSS transporter small subunit</fullName>
    </recommendedName>
</protein>
<keyword evidence="1" id="KW-1133">Transmembrane helix</keyword>
<dbReference type="Proteomes" id="UP000294937">
    <property type="component" value="Unassembled WGS sequence"/>
</dbReference>
<accession>A0A4R3LB37</accession>
<dbReference type="EMBL" id="SMAG01000001">
    <property type="protein sequence ID" value="TCS96932.1"/>
    <property type="molecule type" value="Genomic_DNA"/>
</dbReference>
<keyword evidence="1" id="KW-0812">Transmembrane</keyword>
<evidence type="ECO:0000256" key="1">
    <source>
        <dbReference type="SAM" id="Phobius"/>
    </source>
</evidence>
<dbReference type="OrthoDB" id="2055915at2"/>
<evidence type="ECO:0008006" key="4">
    <source>
        <dbReference type="Google" id="ProtNLM"/>
    </source>
</evidence>
<dbReference type="AlphaFoldDB" id="A0A4R3LB37"/>
<dbReference type="NCBIfam" id="NF033493">
    <property type="entry name" value="MetS_like_NSS"/>
    <property type="match status" value="1"/>
</dbReference>
<keyword evidence="1" id="KW-0472">Membrane</keyword>
<feature type="transmembrane region" description="Helical" evidence="1">
    <location>
        <begin position="6"/>
        <end position="28"/>
    </location>
</feature>
<organism evidence="2 3">
    <name type="scientific">Hazenella coriacea</name>
    <dbReference type="NCBI Taxonomy" id="1179467"/>
    <lineage>
        <taxon>Bacteria</taxon>
        <taxon>Bacillati</taxon>
        <taxon>Bacillota</taxon>
        <taxon>Bacilli</taxon>
        <taxon>Bacillales</taxon>
        <taxon>Thermoactinomycetaceae</taxon>
        <taxon>Hazenella</taxon>
    </lineage>
</organism>
<gene>
    <name evidence="2" type="ORF">EDD58_101579</name>
</gene>
<proteinExistence type="predicted"/>
<evidence type="ECO:0000313" key="3">
    <source>
        <dbReference type="Proteomes" id="UP000294937"/>
    </source>
</evidence>
<reference evidence="2 3" key="1">
    <citation type="submission" date="2019-03" db="EMBL/GenBank/DDBJ databases">
        <title>Genomic Encyclopedia of Type Strains, Phase IV (KMG-IV): sequencing the most valuable type-strain genomes for metagenomic binning, comparative biology and taxonomic classification.</title>
        <authorList>
            <person name="Goeker M."/>
        </authorList>
    </citation>
    <scope>NUCLEOTIDE SEQUENCE [LARGE SCALE GENOMIC DNA]</scope>
    <source>
        <strain evidence="2 3">DSM 45707</strain>
    </source>
</reference>
<name>A0A4R3LB37_9BACL</name>
<sequence>MGPSAWVMFVIGALLLWGGFSYFLWFAYRTKQRKKQES</sequence>
<keyword evidence="3" id="KW-1185">Reference proteome</keyword>
<evidence type="ECO:0000313" key="2">
    <source>
        <dbReference type="EMBL" id="TCS96932.1"/>
    </source>
</evidence>
<dbReference type="RefSeq" id="WP_131923307.1">
    <property type="nucleotide sequence ID" value="NZ_SMAG01000001.1"/>
</dbReference>